<sequence>MASSFWSTAQVEIIWEGSFFGQKGDAAHLSCPWKMSSLPGPCAIVCQQKGDNFGCSLGLSISSCPFHSSISILATIPGMFPCSVQNSESLDIWLP</sequence>
<comment type="caution">
    <text evidence="1">The sequence shown here is derived from an EMBL/GenBank/DDBJ whole genome shotgun (WGS) entry which is preliminary data.</text>
</comment>
<protein>
    <submittedName>
        <fullName evidence="1">Uncharacterized protein</fullName>
    </submittedName>
</protein>
<evidence type="ECO:0000313" key="1">
    <source>
        <dbReference type="EMBL" id="OPJ89437.1"/>
    </source>
</evidence>
<reference evidence="1 2" key="1">
    <citation type="submission" date="2016-02" db="EMBL/GenBank/DDBJ databases">
        <title>Band-tailed pigeon sequencing and assembly.</title>
        <authorList>
            <person name="Soares A.E."/>
            <person name="Novak B.J."/>
            <person name="Rice E.S."/>
            <person name="O'Connell B."/>
            <person name="Chang D."/>
            <person name="Weber S."/>
            <person name="Shapiro B."/>
        </authorList>
    </citation>
    <scope>NUCLEOTIDE SEQUENCE [LARGE SCALE GENOMIC DNA]</scope>
    <source>
        <strain evidence="1">BTP2013</strain>
        <tissue evidence="1">Blood</tissue>
    </source>
</reference>
<gene>
    <name evidence="1" type="ORF">AV530_003664</name>
</gene>
<dbReference type="EMBL" id="LSYS01001150">
    <property type="protein sequence ID" value="OPJ89437.1"/>
    <property type="molecule type" value="Genomic_DNA"/>
</dbReference>
<keyword evidence="2" id="KW-1185">Reference proteome</keyword>
<dbReference type="Proteomes" id="UP000190648">
    <property type="component" value="Unassembled WGS sequence"/>
</dbReference>
<accession>A0A1V4KZP5</accession>
<proteinExistence type="predicted"/>
<dbReference type="AlphaFoldDB" id="A0A1V4KZP5"/>
<organism evidence="1 2">
    <name type="scientific">Patagioenas fasciata monilis</name>
    <dbReference type="NCBI Taxonomy" id="372326"/>
    <lineage>
        <taxon>Eukaryota</taxon>
        <taxon>Metazoa</taxon>
        <taxon>Chordata</taxon>
        <taxon>Craniata</taxon>
        <taxon>Vertebrata</taxon>
        <taxon>Euteleostomi</taxon>
        <taxon>Archelosauria</taxon>
        <taxon>Archosauria</taxon>
        <taxon>Dinosauria</taxon>
        <taxon>Saurischia</taxon>
        <taxon>Theropoda</taxon>
        <taxon>Coelurosauria</taxon>
        <taxon>Aves</taxon>
        <taxon>Neognathae</taxon>
        <taxon>Neoaves</taxon>
        <taxon>Columbimorphae</taxon>
        <taxon>Columbiformes</taxon>
        <taxon>Columbidae</taxon>
        <taxon>Patagioenas</taxon>
    </lineage>
</organism>
<evidence type="ECO:0000313" key="2">
    <source>
        <dbReference type="Proteomes" id="UP000190648"/>
    </source>
</evidence>
<name>A0A1V4KZP5_PATFA</name>